<keyword evidence="3" id="KW-1185">Reference proteome</keyword>
<dbReference type="PANTHER" id="PTHR11412:SF173">
    <property type="entry name" value="OVOSTATIN"/>
    <property type="match status" value="1"/>
</dbReference>
<organism evidence="2 3">
    <name type="scientific">Staurois parvus</name>
    <dbReference type="NCBI Taxonomy" id="386267"/>
    <lineage>
        <taxon>Eukaryota</taxon>
        <taxon>Metazoa</taxon>
        <taxon>Chordata</taxon>
        <taxon>Craniata</taxon>
        <taxon>Vertebrata</taxon>
        <taxon>Euteleostomi</taxon>
        <taxon>Amphibia</taxon>
        <taxon>Batrachia</taxon>
        <taxon>Anura</taxon>
        <taxon>Neobatrachia</taxon>
        <taxon>Ranoidea</taxon>
        <taxon>Ranidae</taxon>
        <taxon>Staurois</taxon>
    </lineage>
</organism>
<dbReference type="Proteomes" id="UP001162483">
    <property type="component" value="Unassembled WGS sequence"/>
</dbReference>
<accession>A0ABN9DHV0</accession>
<protein>
    <recommendedName>
        <fullName evidence="1">Alpha-macroglobulin-like TED domain-containing protein</fullName>
    </recommendedName>
</protein>
<dbReference type="InterPro" id="IPR011626">
    <property type="entry name" value="Alpha-macroglobulin_TED"/>
</dbReference>
<dbReference type="SUPFAM" id="SSF48239">
    <property type="entry name" value="Terpenoid cyclases/Protein prenyltransferases"/>
    <property type="match status" value="1"/>
</dbReference>
<dbReference type="Pfam" id="PF07678">
    <property type="entry name" value="TED_complement"/>
    <property type="match status" value="1"/>
</dbReference>
<evidence type="ECO:0000313" key="3">
    <source>
        <dbReference type="Proteomes" id="UP001162483"/>
    </source>
</evidence>
<gene>
    <name evidence="2" type="ORF">SPARVUS_LOCUS7396203</name>
</gene>
<proteinExistence type="predicted"/>
<feature type="non-terminal residue" evidence="2">
    <location>
        <position position="104"/>
    </location>
</feature>
<reference evidence="2" key="1">
    <citation type="submission" date="2023-05" db="EMBL/GenBank/DDBJ databases">
        <authorList>
            <person name="Stuckert A."/>
        </authorList>
    </citation>
    <scope>NUCLEOTIDE SEQUENCE</scope>
</reference>
<evidence type="ECO:0000259" key="1">
    <source>
        <dbReference type="Pfam" id="PF07678"/>
    </source>
</evidence>
<dbReference type="InterPro" id="IPR050473">
    <property type="entry name" value="A2M/Complement_sys"/>
</dbReference>
<comment type="caution">
    <text evidence="2">The sequence shown here is derived from an EMBL/GenBank/DDBJ whole genome shotgun (WGS) entry which is preliminary data.</text>
</comment>
<dbReference type="InterPro" id="IPR008930">
    <property type="entry name" value="Terpenoid_cyclase/PrenylTrfase"/>
</dbReference>
<feature type="domain" description="Alpha-macroglobulin-like TED" evidence="1">
    <location>
        <begin position="5"/>
        <end position="103"/>
    </location>
</feature>
<dbReference type="Gene3D" id="1.50.10.20">
    <property type="match status" value="1"/>
</dbReference>
<sequence length="104" mass="11710">MLYNAFRMAGNVERANAMREKLKTLAIAEGDSLHWERKDRPEQQTPYLFAPRAPSAELELTAIVLKAMAHGESSSTVSAEDLNEMAQISNWLVREQNMHGSYST</sequence>
<dbReference type="EMBL" id="CATNWA010014470">
    <property type="protein sequence ID" value="CAI9572183.1"/>
    <property type="molecule type" value="Genomic_DNA"/>
</dbReference>
<evidence type="ECO:0000313" key="2">
    <source>
        <dbReference type="EMBL" id="CAI9572183.1"/>
    </source>
</evidence>
<dbReference type="PANTHER" id="PTHR11412">
    <property type="entry name" value="MACROGLOBULIN / COMPLEMENT"/>
    <property type="match status" value="1"/>
</dbReference>
<name>A0ABN9DHV0_9NEOB</name>